<organism evidence="9 10">
    <name type="scientific">Lelliottia aquatilis</name>
    <dbReference type="NCBI Taxonomy" id="2080838"/>
    <lineage>
        <taxon>Bacteria</taxon>
        <taxon>Pseudomonadati</taxon>
        <taxon>Pseudomonadota</taxon>
        <taxon>Gammaproteobacteria</taxon>
        <taxon>Enterobacterales</taxon>
        <taxon>Enterobacteriaceae</taxon>
        <taxon>Lelliottia</taxon>
    </lineage>
</organism>
<dbReference type="SUPFAM" id="SSF49584">
    <property type="entry name" value="Periplasmic chaperone C-domain"/>
    <property type="match status" value="1"/>
</dbReference>
<dbReference type="InterPro" id="IPR036316">
    <property type="entry name" value="Pili_assmbl_chap_C_dom_sf"/>
</dbReference>
<dbReference type="RefSeq" id="WP_103949713.1">
    <property type="nucleotide sequence ID" value="NZ_PQVT01000010.1"/>
</dbReference>
<comment type="caution">
    <text evidence="9">The sequence shown here is derived from an EMBL/GenBank/DDBJ whole genome shotgun (WGS) entry which is preliminary data.</text>
</comment>
<dbReference type="InterPro" id="IPR016147">
    <property type="entry name" value="Pili_assmbl_chaperone_N"/>
</dbReference>
<dbReference type="InterPro" id="IPR001829">
    <property type="entry name" value="Pili_assmbl_chaperone_bac"/>
</dbReference>
<evidence type="ECO:0000256" key="1">
    <source>
        <dbReference type="ARBA" id="ARBA00004418"/>
    </source>
</evidence>
<name>A0ABX4ZZQ3_9ENTR</name>
<evidence type="ECO:0000313" key="10">
    <source>
        <dbReference type="Proteomes" id="UP000237025"/>
    </source>
</evidence>
<proteinExistence type="inferred from homology"/>
<feature type="signal peptide" evidence="6">
    <location>
        <begin position="1"/>
        <end position="18"/>
    </location>
</feature>
<evidence type="ECO:0000256" key="6">
    <source>
        <dbReference type="SAM" id="SignalP"/>
    </source>
</evidence>
<dbReference type="Proteomes" id="UP000237025">
    <property type="component" value="Unassembled WGS sequence"/>
</dbReference>
<dbReference type="InterPro" id="IPR016148">
    <property type="entry name" value="Pili_assmbl_chaperone_C"/>
</dbReference>
<keyword evidence="3 6" id="KW-0732">Signal</keyword>
<dbReference type="InterPro" id="IPR013783">
    <property type="entry name" value="Ig-like_fold"/>
</dbReference>
<dbReference type="Pfam" id="PF02753">
    <property type="entry name" value="PapD_C"/>
    <property type="match status" value="1"/>
</dbReference>
<sequence length="234" mass="25276">MKIPLLVLALSCSFTAHAGIVIGGTRFVFPEAAESITVDMKNTTSADYLVQTKISLLEGKTIFVATPPLVMVEGGHAGKIRIIRTGGILPADRESLFYLTIAAIPAGRPGANSLQIAVKSRMKLFYRPAGLNKGADLAYQKVQWEMNDGVLQVSNPTPYYVTLSQLKIDEQPAEQNTMVAPFSALKVPGCHKNATCQVQWQSLNDYATLMPVRKISVAPSSQSSPRGEGEKQGK</sequence>
<keyword evidence="4" id="KW-0574">Periplasm</keyword>
<dbReference type="PRINTS" id="PR00969">
    <property type="entry name" value="CHAPERONPILI"/>
</dbReference>
<dbReference type="Gene3D" id="2.60.40.10">
    <property type="entry name" value="Immunoglobulins"/>
    <property type="match status" value="2"/>
</dbReference>
<feature type="chain" id="PRO_5046601304" evidence="6">
    <location>
        <begin position="19"/>
        <end position="234"/>
    </location>
</feature>
<gene>
    <name evidence="9" type="ORF">C3712_14100</name>
</gene>
<feature type="domain" description="Pili assembly chaperone N-terminal" evidence="7">
    <location>
        <begin position="19"/>
        <end position="131"/>
    </location>
</feature>
<dbReference type="PANTHER" id="PTHR30251:SF1">
    <property type="entry name" value="FIMBRIAL CHAPARONE"/>
    <property type="match status" value="1"/>
</dbReference>
<dbReference type="PANTHER" id="PTHR30251">
    <property type="entry name" value="PILUS ASSEMBLY CHAPERONE"/>
    <property type="match status" value="1"/>
</dbReference>
<keyword evidence="5" id="KW-0143">Chaperone</keyword>
<keyword evidence="10" id="KW-1185">Reference proteome</keyword>
<dbReference type="SUPFAM" id="SSF49354">
    <property type="entry name" value="PapD-like"/>
    <property type="match status" value="1"/>
</dbReference>
<protein>
    <submittedName>
        <fullName evidence="9">Pili assembly chaperone</fullName>
    </submittedName>
</protein>
<dbReference type="Pfam" id="PF00345">
    <property type="entry name" value="PapD_N"/>
    <property type="match status" value="1"/>
</dbReference>
<accession>A0ABX4ZZQ3</accession>
<dbReference type="InterPro" id="IPR008962">
    <property type="entry name" value="PapD-like_sf"/>
</dbReference>
<dbReference type="InterPro" id="IPR050643">
    <property type="entry name" value="Periplasmic_pilus_chap"/>
</dbReference>
<evidence type="ECO:0000256" key="3">
    <source>
        <dbReference type="ARBA" id="ARBA00022729"/>
    </source>
</evidence>
<dbReference type="EMBL" id="PQVW01000010">
    <property type="protein sequence ID" value="POZ21962.1"/>
    <property type="molecule type" value="Genomic_DNA"/>
</dbReference>
<evidence type="ECO:0000256" key="4">
    <source>
        <dbReference type="ARBA" id="ARBA00022764"/>
    </source>
</evidence>
<evidence type="ECO:0000259" key="7">
    <source>
        <dbReference type="Pfam" id="PF00345"/>
    </source>
</evidence>
<comment type="similarity">
    <text evidence="2">Belongs to the periplasmic pilus chaperone family.</text>
</comment>
<evidence type="ECO:0000313" key="9">
    <source>
        <dbReference type="EMBL" id="POZ21962.1"/>
    </source>
</evidence>
<evidence type="ECO:0000259" key="8">
    <source>
        <dbReference type="Pfam" id="PF02753"/>
    </source>
</evidence>
<feature type="domain" description="Pili assembly chaperone C-terminal" evidence="8">
    <location>
        <begin position="153"/>
        <end position="206"/>
    </location>
</feature>
<evidence type="ECO:0000256" key="5">
    <source>
        <dbReference type="ARBA" id="ARBA00023186"/>
    </source>
</evidence>
<reference evidence="9 10" key="1">
    <citation type="submission" date="2018-02" db="EMBL/GenBank/DDBJ databases">
        <title>Lelliotia aquatilis sp. nov., isolated from drinking water.</title>
        <authorList>
            <person name="Kaempfer P."/>
            <person name="Glaeser S."/>
            <person name="Exner M."/>
            <person name="Doijad S."/>
            <person name="Chakraborty T."/>
        </authorList>
    </citation>
    <scope>NUCLEOTIDE SEQUENCE [LARGE SCALE GENOMIC DNA]</scope>
    <source>
        <strain evidence="9 10">6331-17</strain>
    </source>
</reference>
<evidence type="ECO:0000256" key="2">
    <source>
        <dbReference type="ARBA" id="ARBA00007399"/>
    </source>
</evidence>
<comment type="subcellular location">
    <subcellularLocation>
        <location evidence="1">Periplasm</location>
    </subcellularLocation>
</comment>